<protein>
    <submittedName>
        <fullName evidence="5">FadR family transcriptional regulator</fullName>
    </submittedName>
</protein>
<dbReference type="EMBL" id="JAENHM010000060">
    <property type="protein sequence ID" value="MBK1840135.1"/>
    <property type="molecule type" value="Genomic_DNA"/>
</dbReference>
<dbReference type="PRINTS" id="PR00035">
    <property type="entry name" value="HTHGNTR"/>
</dbReference>
<keyword evidence="2" id="KW-0238">DNA-binding</keyword>
<dbReference type="RefSeq" id="WP_200196503.1">
    <property type="nucleotide sequence ID" value="NZ_JAENHM010000060.1"/>
</dbReference>
<evidence type="ECO:0000313" key="5">
    <source>
        <dbReference type="EMBL" id="MBK1840135.1"/>
    </source>
</evidence>
<dbReference type="CDD" id="cd07377">
    <property type="entry name" value="WHTH_GntR"/>
    <property type="match status" value="1"/>
</dbReference>
<dbReference type="SUPFAM" id="SSF46785">
    <property type="entry name" value="Winged helix' DNA-binding domain"/>
    <property type="match status" value="1"/>
</dbReference>
<dbReference type="SMART" id="SM00345">
    <property type="entry name" value="HTH_GNTR"/>
    <property type="match status" value="1"/>
</dbReference>
<dbReference type="InterPro" id="IPR036390">
    <property type="entry name" value="WH_DNA-bd_sf"/>
</dbReference>
<reference evidence="6" key="1">
    <citation type="submission" date="2021-01" db="EMBL/GenBank/DDBJ databases">
        <title>Genome public.</title>
        <authorList>
            <person name="Liu C."/>
            <person name="Sun Q."/>
        </authorList>
    </citation>
    <scope>NUCLEOTIDE SEQUENCE [LARGE SCALE GENOMIC DNA]</scope>
    <source>
        <strain evidence="6">YIM B02556</strain>
    </source>
</reference>
<dbReference type="Gene3D" id="1.10.10.10">
    <property type="entry name" value="Winged helix-like DNA-binding domain superfamily/Winged helix DNA-binding domain"/>
    <property type="match status" value="1"/>
</dbReference>
<dbReference type="InterPro" id="IPR000524">
    <property type="entry name" value="Tscrpt_reg_HTH_GntR"/>
</dbReference>
<organism evidence="5 6">
    <name type="scientific">Azospirillum endophyticum</name>
    <dbReference type="NCBI Taxonomy" id="2800326"/>
    <lineage>
        <taxon>Bacteria</taxon>
        <taxon>Pseudomonadati</taxon>
        <taxon>Pseudomonadota</taxon>
        <taxon>Alphaproteobacteria</taxon>
        <taxon>Rhodospirillales</taxon>
        <taxon>Azospirillaceae</taxon>
        <taxon>Azospirillum</taxon>
    </lineage>
</organism>
<evidence type="ECO:0000313" key="6">
    <source>
        <dbReference type="Proteomes" id="UP000652760"/>
    </source>
</evidence>
<keyword evidence="6" id="KW-1185">Reference proteome</keyword>
<dbReference type="InterPro" id="IPR036388">
    <property type="entry name" value="WH-like_DNA-bd_sf"/>
</dbReference>
<dbReference type="PANTHER" id="PTHR43537:SF5">
    <property type="entry name" value="UXU OPERON TRANSCRIPTIONAL REGULATOR"/>
    <property type="match status" value="1"/>
</dbReference>
<feature type="domain" description="HTH gntR-type" evidence="4">
    <location>
        <begin position="32"/>
        <end position="100"/>
    </location>
</feature>
<accession>A0ABS1F9N8</accession>
<dbReference type="InterPro" id="IPR011711">
    <property type="entry name" value="GntR_C"/>
</dbReference>
<dbReference type="SMART" id="SM00895">
    <property type="entry name" value="FCD"/>
    <property type="match status" value="1"/>
</dbReference>
<name>A0ABS1F9N8_9PROT</name>
<dbReference type="Pfam" id="PF00392">
    <property type="entry name" value="GntR"/>
    <property type="match status" value="1"/>
</dbReference>
<keyword evidence="1" id="KW-0805">Transcription regulation</keyword>
<dbReference type="Proteomes" id="UP000652760">
    <property type="component" value="Unassembled WGS sequence"/>
</dbReference>
<comment type="caution">
    <text evidence="5">The sequence shown here is derived from an EMBL/GenBank/DDBJ whole genome shotgun (WGS) entry which is preliminary data.</text>
</comment>
<evidence type="ECO:0000256" key="3">
    <source>
        <dbReference type="ARBA" id="ARBA00023163"/>
    </source>
</evidence>
<keyword evidence="3" id="KW-0804">Transcription</keyword>
<dbReference type="SUPFAM" id="SSF48008">
    <property type="entry name" value="GntR ligand-binding domain-like"/>
    <property type="match status" value="1"/>
</dbReference>
<dbReference type="Pfam" id="PF07729">
    <property type="entry name" value="FCD"/>
    <property type="match status" value="1"/>
</dbReference>
<evidence type="ECO:0000256" key="2">
    <source>
        <dbReference type="ARBA" id="ARBA00023125"/>
    </source>
</evidence>
<dbReference type="Gene3D" id="1.20.120.530">
    <property type="entry name" value="GntR ligand-binding domain-like"/>
    <property type="match status" value="1"/>
</dbReference>
<dbReference type="InterPro" id="IPR008920">
    <property type="entry name" value="TF_FadR/GntR_C"/>
</dbReference>
<evidence type="ECO:0000259" key="4">
    <source>
        <dbReference type="PROSITE" id="PS50949"/>
    </source>
</evidence>
<sequence>MRAESDGSANQVASAVADDGGEGAQVLRTRQTPLVTRVYQLLLAQISAGDFQPDERLPGENELAARFQVSRPVVRDALKRLRTDGLIYSRQGAGSFVRVAAEESQPVLGYAPVETIADIQRCYEFRLTIEPDHAYHAALRWNDDALDRIAAALNLMGDATRAHRHREDADYAFHTAIAEATNNHYYMSSMQALKDHISVGMKFHSVSLMGPSSGLSGVYEEHLGIFDAIRERDGETARMRMRRHLEGSRDRVFEGRALDLSL</sequence>
<proteinExistence type="predicted"/>
<dbReference type="PROSITE" id="PS50949">
    <property type="entry name" value="HTH_GNTR"/>
    <property type="match status" value="1"/>
</dbReference>
<dbReference type="PANTHER" id="PTHR43537">
    <property type="entry name" value="TRANSCRIPTIONAL REGULATOR, GNTR FAMILY"/>
    <property type="match status" value="1"/>
</dbReference>
<gene>
    <name evidence="5" type="ORF">JHL17_22265</name>
</gene>
<evidence type="ECO:0000256" key="1">
    <source>
        <dbReference type="ARBA" id="ARBA00023015"/>
    </source>
</evidence>